<feature type="transmembrane region" description="Helical" evidence="6">
    <location>
        <begin position="112"/>
        <end position="133"/>
    </location>
</feature>
<feature type="transmembrane region" description="Helical" evidence="6">
    <location>
        <begin position="46"/>
        <end position="70"/>
    </location>
</feature>
<feature type="transmembrane region" description="Helical" evidence="6">
    <location>
        <begin position="238"/>
        <end position="257"/>
    </location>
</feature>
<dbReference type="EMBL" id="LT635764">
    <property type="protein sequence ID" value="SGZ48806.1"/>
    <property type="molecule type" value="Genomic_DNA"/>
</dbReference>
<accession>A0A1L0BBI2</accession>
<protein>
    <submittedName>
        <fullName evidence="7">CIC11C00000000728</fullName>
    </submittedName>
</protein>
<dbReference type="InterPro" id="IPR045225">
    <property type="entry name" value="Uracil/uridine/allantoin_perm"/>
</dbReference>
<sequence length="565" mass="63379">MSFQSFLDLLKVQHGAHEAEHVTYLSNKDIIPMGPSRRIWGIWSYVFYWSISNVIISTWSGASSLLSIGLSVGETMGIILIGNIFIASLALLNAAPGGYFHIGYTICQRVVFGIRGSLIGIAMRTILSVVWFGSQAYLGSQCLNCVFSSWSKSYLNMKNTLPESVHMTSQDLIGFACFQVISIPLLFIRPERFRKPMIGATLITFFAMLGITIWAVHINGGNGPLMHSSQPMSSSARGWAWIYGICSWYGSLSSGVANQSDFTRFSKRPWDSFWGTWFALVVVGSLIPLMGLSSASALLEYYGEEYWMPNSIIMKWLTEDYSAKSRAAAFFCGTIFTISQLVFNTMGNGYAGGMDMSGMLPKYINIRRGAVITALLSWVVQPWDFYNTSSTFVVVMTSFSVFMSPIIGIITSDFWIIRRKHIQLSHLYTSDPDGTYWYYYGFNLRSLFVWFVAFAPGLPGLIHGARPSISINDGINNFYKGSAVFEFAISFSLNVLLSYIWPYKNPRESDKADYFDSYTLEECHKLNLIPFSQLSDDERMNRVQKDSTDGESVVEIGEDGLMMKS</sequence>
<keyword evidence="4 6" id="KW-1133">Transmembrane helix</keyword>
<proteinExistence type="inferred from homology"/>
<feature type="transmembrane region" description="Helical" evidence="6">
    <location>
        <begin position="364"/>
        <end position="380"/>
    </location>
</feature>
<dbReference type="Gene3D" id="1.10.4160.10">
    <property type="entry name" value="Hydantoin permease"/>
    <property type="match status" value="1"/>
</dbReference>
<evidence type="ECO:0000256" key="3">
    <source>
        <dbReference type="ARBA" id="ARBA00022692"/>
    </source>
</evidence>
<feature type="transmembrane region" description="Helical" evidence="6">
    <location>
        <begin position="200"/>
        <end position="218"/>
    </location>
</feature>
<evidence type="ECO:0000313" key="8">
    <source>
        <dbReference type="Proteomes" id="UP000182259"/>
    </source>
</evidence>
<dbReference type="Pfam" id="PF02133">
    <property type="entry name" value="Transp_cyt_pur"/>
    <property type="match status" value="1"/>
</dbReference>
<dbReference type="CDD" id="cd11482">
    <property type="entry name" value="SLC-NCS1sbd_NRT1-like"/>
    <property type="match status" value="1"/>
</dbReference>
<evidence type="ECO:0000256" key="2">
    <source>
        <dbReference type="ARBA" id="ARBA00008974"/>
    </source>
</evidence>
<comment type="subcellular location">
    <subcellularLocation>
        <location evidence="1">Membrane</location>
        <topology evidence="1">Multi-pass membrane protein</topology>
    </subcellularLocation>
</comment>
<dbReference type="InterPro" id="IPR012681">
    <property type="entry name" value="NCS1"/>
</dbReference>
<organism evidence="7 8">
    <name type="scientific">Sungouiella intermedia</name>
    <dbReference type="NCBI Taxonomy" id="45354"/>
    <lineage>
        <taxon>Eukaryota</taxon>
        <taxon>Fungi</taxon>
        <taxon>Dikarya</taxon>
        <taxon>Ascomycota</taxon>
        <taxon>Saccharomycotina</taxon>
        <taxon>Pichiomycetes</taxon>
        <taxon>Metschnikowiaceae</taxon>
        <taxon>Sungouiella</taxon>
    </lineage>
</organism>
<feature type="transmembrane region" description="Helical" evidence="6">
    <location>
        <begin position="277"/>
        <end position="303"/>
    </location>
</feature>
<keyword evidence="3 6" id="KW-0812">Transmembrane</keyword>
<gene>
    <name evidence="7" type="ORF">SAMEA4029009_CIC11G00000000728</name>
</gene>
<feature type="transmembrane region" description="Helical" evidence="6">
    <location>
        <begin position="323"/>
        <end position="343"/>
    </location>
</feature>
<comment type="similarity">
    <text evidence="2">Belongs to the purine-cytosine permease (2.A.39) family.</text>
</comment>
<evidence type="ECO:0000256" key="1">
    <source>
        <dbReference type="ARBA" id="ARBA00004141"/>
    </source>
</evidence>
<evidence type="ECO:0000256" key="6">
    <source>
        <dbReference type="SAM" id="Phobius"/>
    </source>
</evidence>
<evidence type="ECO:0000313" key="7">
    <source>
        <dbReference type="EMBL" id="SGZ48806.1"/>
    </source>
</evidence>
<feature type="transmembrane region" description="Helical" evidence="6">
    <location>
        <begin position="172"/>
        <end position="188"/>
    </location>
</feature>
<dbReference type="AlphaFoldDB" id="A0A1L0BBI2"/>
<dbReference type="PANTHER" id="PTHR30618">
    <property type="entry name" value="NCS1 FAMILY PURINE/PYRIMIDINE TRANSPORTER"/>
    <property type="match status" value="1"/>
</dbReference>
<feature type="transmembrane region" description="Helical" evidence="6">
    <location>
        <begin position="478"/>
        <end position="501"/>
    </location>
</feature>
<dbReference type="PANTHER" id="PTHR30618:SF15">
    <property type="entry name" value="NICOTINAMIDE RIBOSIDE TRANSPORTER 1-RELATED"/>
    <property type="match status" value="1"/>
</dbReference>
<dbReference type="GO" id="GO:0015205">
    <property type="term" value="F:nucleobase transmembrane transporter activity"/>
    <property type="evidence" value="ECO:0007669"/>
    <property type="project" value="TreeGrafter"/>
</dbReference>
<name>A0A1L0BBI2_9ASCO</name>
<dbReference type="InterPro" id="IPR001248">
    <property type="entry name" value="Pur-cyt_permease"/>
</dbReference>
<evidence type="ECO:0000256" key="4">
    <source>
        <dbReference type="ARBA" id="ARBA00022989"/>
    </source>
</evidence>
<feature type="transmembrane region" description="Helical" evidence="6">
    <location>
        <begin position="76"/>
        <end position="100"/>
    </location>
</feature>
<evidence type="ECO:0000256" key="5">
    <source>
        <dbReference type="ARBA" id="ARBA00023136"/>
    </source>
</evidence>
<dbReference type="GO" id="GO:0005886">
    <property type="term" value="C:plasma membrane"/>
    <property type="evidence" value="ECO:0007669"/>
    <property type="project" value="TreeGrafter"/>
</dbReference>
<feature type="transmembrane region" description="Helical" evidence="6">
    <location>
        <begin position="392"/>
        <end position="416"/>
    </location>
</feature>
<feature type="transmembrane region" description="Helical" evidence="6">
    <location>
        <begin position="437"/>
        <end position="458"/>
    </location>
</feature>
<reference evidence="7 8" key="1">
    <citation type="submission" date="2016-10" db="EMBL/GenBank/DDBJ databases">
        <authorList>
            <person name="de Groot N.N."/>
        </authorList>
    </citation>
    <scope>NUCLEOTIDE SEQUENCE [LARGE SCALE GENOMIC DNA]</scope>
    <source>
        <strain evidence="7 8">PYCC 4715</strain>
    </source>
</reference>
<dbReference type="Proteomes" id="UP000182259">
    <property type="component" value="Chromosome I"/>
</dbReference>
<dbReference type="NCBIfam" id="TIGR00800">
    <property type="entry name" value="ncs1"/>
    <property type="match status" value="1"/>
</dbReference>
<keyword evidence="5 6" id="KW-0472">Membrane</keyword>